<keyword evidence="5" id="KW-1185">Reference proteome</keyword>
<reference evidence="4 5" key="1">
    <citation type="submission" date="2020-08" db="EMBL/GenBank/DDBJ databases">
        <title>Genomic Encyclopedia of Type Strains, Phase III (KMG-III): the genomes of soil and plant-associated and newly described type strains.</title>
        <authorList>
            <person name="Whitman W."/>
        </authorList>
    </citation>
    <scope>NUCLEOTIDE SEQUENCE [LARGE SCALE GENOMIC DNA]</scope>
    <source>
        <strain evidence="4 5">CECT 8280</strain>
    </source>
</reference>
<dbReference type="SUPFAM" id="SSF51419">
    <property type="entry name" value="PLP-binding barrel"/>
    <property type="match status" value="1"/>
</dbReference>
<evidence type="ECO:0000313" key="4">
    <source>
        <dbReference type="EMBL" id="MBB3165348.1"/>
    </source>
</evidence>
<accession>A0ABR6GIL4</accession>
<dbReference type="PANTHER" id="PTHR28004">
    <property type="entry name" value="ZGC:162816-RELATED"/>
    <property type="match status" value="1"/>
</dbReference>
<organism evidence="4 5">
    <name type="scientific">Rhizobium laguerreae</name>
    <dbReference type="NCBI Taxonomy" id="1076926"/>
    <lineage>
        <taxon>Bacteria</taxon>
        <taxon>Pseudomonadati</taxon>
        <taxon>Pseudomonadota</taxon>
        <taxon>Alphaproteobacteria</taxon>
        <taxon>Hyphomicrobiales</taxon>
        <taxon>Rhizobiaceae</taxon>
        <taxon>Rhizobium/Agrobacterium group</taxon>
        <taxon>Rhizobium</taxon>
    </lineage>
</organism>
<dbReference type="InterPro" id="IPR001608">
    <property type="entry name" value="Ala_racemase_N"/>
</dbReference>
<evidence type="ECO:0000313" key="5">
    <source>
        <dbReference type="Proteomes" id="UP000542811"/>
    </source>
</evidence>
<evidence type="ECO:0000259" key="3">
    <source>
        <dbReference type="SMART" id="SM01119"/>
    </source>
</evidence>
<gene>
    <name evidence="4" type="ORF">FHS25_005857</name>
</gene>
<feature type="domain" description="D-serine dehydratase-like" evidence="3">
    <location>
        <begin position="328"/>
        <end position="425"/>
    </location>
</feature>
<name>A0ABR6GIL4_9HYPH</name>
<proteinExistence type="inferred from homology"/>
<dbReference type="PANTHER" id="PTHR28004:SF8">
    <property type="entry name" value="D-SERINE DEAMINASE"/>
    <property type="match status" value="1"/>
</dbReference>
<dbReference type="InterPro" id="IPR029066">
    <property type="entry name" value="PLP-binding_barrel"/>
</dbReference>
<evidence type="ECO:0000256" key="1">
    <source>
        <dbReference type="ARBA" id="ARBA00005323"/>
    </source>
</evidence>
<dbReference type="InterPro" id="IPR026956">
    <property type="entry name" value="D-ser_dehydrat-like_dom"/>
</dbReference>
<comment type="similarity">
    <text evidence="1">Belongs to the DSD1 family.</text>
</comment>
<dbReference type="EMBL" id="JACHXX010000010">
    <property type="protein sequence ID" value="MBB3165348.1"/>
    <property type="molecule type" value="Genomic_DNA"/>
</dbReference>
<dbReference type="SMART" id="SM01119">
    <property type="entry name" value="D-ser_dehydrat"/>
    <property type="match status" value="1"/>
</dbReference>
<dbReference type="InterPro" id="IPR042208">
    <property type="entry name" value="D-ser_dehydrat-like_sf"/>
</dbReference>
<dbReference type="EC" id="4.3.1.18" evidence="4"/>
<dbReference type="InterPro" id="IPR051466">
    <property type="entry name" value="D-amino_acid_metab_enzyme"/>
</dbReference>
<evidence type="ECO:0000256" key="2">
    <source>
        <dbReference type="ARBA" id="ARBA00023239"/>
    </source>
</evidence>
<protein>
    <submittedName>
        <fullName evidence="4">D-serine dehydratase</fullName>
        <ecNumber evidence="4">4.3.1.18</ecNumber>
    </submittedName>
</protein>
<dbReference type="Gene3D" id="3.20.20.10">
    <property type="entry name" value="Alanine racemase"/>
    <property type="match status" value="1"/>
</dbReference>
<dbReference type="GO" id="GO:0008721">
    <property type="term" value="F:D-serine ammonia-lyase activity"/>
    <property type="evidence" value="ECO:0007669"/>
    <property type="project" value="UniProtKB-EC"/>
</dbReference>
<dbReference type="Proteomes" id="UP000542811">
    <property type="component" value="Unassembled WGS sequence"/>
</dbReference>
<keyword evidence="2 4" id="KW-0456">Lyase</keyword>
<sequence>MAAISDLHTATENVLIDERVRGFPPGNPPLPLAAIGKQGWKPYDGRMALPLISLDRQTFTGNVELMMAYVKSHGADIAPHAKTPMSTALSEALLAAGAWGTTVADIRQAAVLLQAGLRRLILANEIGGAAAARRLAALLGRYPDAELHIFVDSTALVEALRSAWQERPDLPPLGLLVEFGAGRAGARGIDAAEAIFEAILAVETPTFRLTGIAAYEGAAATADAEETMRRIEALMAVTSDFLPKVRARIGKERPLFVTAGGSVFFDVVIARLSAAVAADPACRLVLRSGAIFFHDHGIYERGLAGLDARGGFRIGGETVSAAAGFHPALRLWAEVLSRPEPRLAISGMGMRDVAMDQGLPRPLALYRNGAYLADLAGAEVFRLNDQHAFISLADGSGVAVGDVIEYGISHPCTCLDRHAILYGLDPDHSVTAAYLTSFG</sequence>
<dbReference type="Gene3D" id="2.40.37.20">
    <property type="entry name" value="D-serine dehydratase-like domain"/>
    <property type="match status" value="1"/>
</dbReference>
<dbReference type="Pfam" id="PF01168">
    <property type="entry name" value="Ala_racemase_N"/>
    <property type="match status" value="1"/>
</dbReference>
<dbReference type="Pfam" id="PF14031">
    <property type="entry name" value="D-ser_dehydrat"/>
    <property type="match status" value="1"/>
</dbReference>
<comment type="caution">
    <text evidence="4">The sequence shown here is derived from an EMBL/GenBank/DDBJ whole genome shotgun (WGS) entry which is preliminary data.</text>
</comment>